<dbReference type="EMBL" id="CAVNYO010000102">
    <property type="protein sequence ID" value="CAK5265817.1"/>
    <property type="molecule type" value="Genomic_DNA"/>
</dbReference>
<accession>A0AAD2H195</accession>
<keyword evidence="3" id="KW-1185">Reference proteome</keyword>
<name>A0AAD2H195_9AGAR</name>
<dbReference type="Proteomes" id="UP001295794">
    <property type="component" value="Unassembled WGS sequence"/>
</dbReference>
<sequence length="135" mass="15035">MTQVAFWPLPPAGVVRRLGGPASRRWRRLRKRGSTMSDSEGGVSAGIRHEKECGKHPPGILCHSWEWRRRGSCGRGTRRRGGLCPDPVWSTCIAATGTNNKCESFRADDCSDCARRLACLHPRTNAKLEIRGPKR</sequence>
<feature type="region of interest" description="Disordered" evidence="1">
    <location>
        <begin position="30"/>
        <end position="51"/>
    </location>
</feature>
<protein>
    <submittedName>
        <fullName evidence="2">Uncharacterized protein</fullName>
    </submittedName>
</protein>
<comment type="caution">
    <text evidence="2">The sequence shown here is derived from an EMBL/GenBank/DDBJ whole genome shotgun (WGS) entry which is preliminary data.</text>
</comment>
<evidence type="ECO:0000256" key="1">
    <source>
        <dbReference type="SAM" id="MobiDB-lite"/>
    </source>
</evidence>
<organism evidence="2 3">
    <name type="scientific">Mycena citricolor</name>
    <dbReference type="NCBI Taxonomy" id="2018698"/>
    <lineage>
        <taxon>Eukaryota</taxon>
        <taxon>Fungi</taxon>
        <taxon>Dikarya</taxon>
        <taxon>Basidiomycota</taxon>
        <taxon>Agaricomycotina</taxon>
        <taxon>Agaricomycetes</taxon>
        <taxon>Agaricomycetidae</taxon>
        <taxon>Agaricales</taxon>
        <taxon>Marasmiineae</taxon>
        <taxon>Mycenaceae</taxon>
        <taxon>Mycena</taxon>
    </lineage>
</organism>
<dbReference type="AlphaFoldDB" id="A0AAD2H195"/>
<reference evidence="2" key="1">
    <citation type="submission" date="2023-11" db="EMBL/GenBank/DDBJ databases">
        <authorList>
            <person name="De Vega J J."/>
            <person name="De Vega J J."/>
        </authorList>
    </citation>
    <scope>NUCLEOTIDE SEQUENCE</scope>
</reference>
<evidence type="ECO:0000313" key="3">
    <source>
        <dbReference type="Proteomes" id="UP001295794"/>
    </source>
</evidence>
<proteinExistence type="predicted"/>
<evidence type="ECO:0000313" key="2">
    <source>
        <dbReference type="EMBL" id="CAK5265817.1"/>
    </source>
</evidence>
<gene>
    <name evidence="2" type="ORF">MYCIT1_LOCUS7103</name>
</gene>